<dbReference type="Proteomes" id="UP000178526">
    <property type="component" value="Unassembled WGS sequence"/>
</dbReference>
<gene>
    <name evidence="2" type="ORF">A2042_00350</name>
</gene>
<comment type="caution">
    <text evidence="2">The sequence shown here is derived from an EMBL/GenBank/DDBJ whole genome shotgun (WGS) entry which is preliminary data.</text>
</comment>
<accession>A0A1F7RGA2</accession>
<keyword evidence="1" id="KW-0472">Membrane</keyword>
<dbReference type="Pfam" id="PF19451">
    <property type="entry name" value="DUF5989"/>
    <property type="match status" value="1"/>
</dbReference>
<keyword evidence="1" id="KW-0812">Transmembrane</keyword>
<name>A0A1F7RGA2_9BACT</name>
<reference evidence="2 3" key="1">
    <citation type="journal article" date="2016" name="Nat. Commun.">
        <title>Thousands of microbial genomes shed light on interconnected biogeochemical processes in an aquifer system.</title>
        <authorList>
            <person name="Anantharaman K."/>
            <person name="Brown C.T."/>
            <person name="Hug L.A."/>
            <person name="Sharon I."/>
            <person name="Castelle C.J."/>
            <person name="Probst A.J."/>
            <person name="Thomas B.C."/>
            <person name="Singh A."/>
            <person name="Wilkins M.J."/>
            <person name="Karaoz U."/>
            <person name="Brodie E.L."/>
            <person name="Williams K.H."/>
            <person name="Hubbard S.S."/>
            <person name="Banfield J.F."/>
        </authorList>
    </citation>
    <scope>NUCLEOTIDE SEQUENCE [LARGE SCALE GENOMIC DNA]</scope>
</reference>
<dbReference type="EMBL" id="MGDB01000109">
    <property type="protein sequence ID" value="OGL39954.1"/>
    <property type="molecule type" value="Genomic_DNA"/>
</dbReference>
<evidence type="ECO:0000256" key="1">
    <source>
        <dbReference type="SAM" id="Phobius"/>
    </source>
</evidence>
<sequence length="59" mass="6954">MSFSENLKDKFSIFSELWQFMKVRKKWWLGPILLILLILSLLIVFTEGSALAPFIYAIF</sequence>
<protein>
    <submittedName>
        <fullName evidence="2">Uncharacterized protein</fullName>
    </submittedName>
</protein>
<dbReference type="InterPro" id="IPR046031">
    <property type="entry name" value="DUF5989"/>
</dbReference>
<evidence type="ECO:0000313" key="2">
    <source>
        <dbReference type="EMBL" id="OGL39954.1"/>
    </source>
</evidence>
<keyword evidence="1" id="KW-1133">Transmembrane helix</keyword>
<proteinExistence type="predicted"/>
<organism evidence="2 3">
    <name type="scientific">Candidatus Schekmanbacteria bacterium GWA2_38_11</name>
    <dbReference type="NCBI Taxonomy" id="1817876"/>
    <lineage>
        <taxon>Bacteria</taxon>
        <taxon>Candidatus Schekmaniibacteriota</taxon>
    </lineage>
</organism>
<evidence type="ECO:0000313" key="3">
    <source>
        <dbReference type="Proteomes" id="UP000178526"/>
    </source>
</evidence>
<dbReference type="AlphaFoldDB" id="A0A1F7RGA2"/>
<feature type="transmembrane region" description="Helical" evidence="1">
    <location>
        <begin position="27"/>
        <end position="46"/>
    </location>
</feature>